<dbReference type="AlphaFoldDB" id="A0A495XDA7"/>
<dbReference type="EMBL" id="RBXR01000001">
    <property type="protein sequence ID" value="RKT72461.1"/>
    <property type="molecule type" value="Genomic_DNA"/>
</dbReference>
<comment type="caution">
    <text evidence="1">The sequence shown here is derived from an EMBL/GenBank/DDBJ whole genome shotgun (WGS) entry which is preliminary data.</text>
</comment>
<keyword evidence="2" id="KW-1185">Reference proteome</keyword>
<accession>A0A495XDA7</accession>
<organism evidence="1 2">
    <name type="scientific">Saccharothrix variisporea</name>
    <dbReference type="NCBI Taxonomy" id="543527"/>
    <lineage>
        <taxon>Bacteria</taxon>
        <taxon>Bacillati</taxon>
        <taxon>Actinomycetota</taxon>
        <taxon>Actinomycetes</taxon>
        <taxon>Pseudonocardiales</taxon>
        <taxon>Pseudonocardiaceae</taxon>
        <taxon>Saccharothrix</taxon>
    </lineage>
</organism>
<evidence type="ECO:0000313" key="1">
    <source>
        <dbReference type="EMBL" id="RKT72461.1"/>
    </source>
</evidence>
<reference evidence="1 2" key="1">
    <citation type="submission" date="2018-10" db="EMBL/GenBank/DDBJ databases">
        <title>Sequencing the genomes of 1000 actinobacteria strains.</title>
        <authorList>
            <person name="Klenk H.-P."/>
        </authorList>
    </citation>
    <scope>NUCLEOTIDE SEQUENCE [LARGE SCALE GENOMIC DNA]</scope>
    <source>
        <strain evidence="1 2">DSM 43911</strain>
    </source>
</reference>
<evidence type="ECO:0000313" key="2">
    <source>
        <dbReference type="Proteomes" id="UP000272729"/>
    </source>
</evidence>
<proteinExistence type="predicted"/>
<protein>
    <submittedName>
        <fullName evidence="1">Uncharacterized protein</fullName>
    </submittedName>
</protein>
<gene>
    <name evidence="1" type="ORF">DFJ66_5774</name>
</gene>
<sequence>MRRAGGGRCGLAGVWAAMNGAGEGLRVLSGVRVVGGVRVS</sequence>
<dbReference type="Proteomes" id="UP000272729">
    <property type="component" value="Unassembled WGS sequence"/>
</dbReference>
<name>A0A495XDA7_9PSEU</name>